<gene>
    <name evidence="2" type="ORF">QOZ94_000122</name>
</gene>
<dbReference type="Pfam" id="PF13454">
    <property type="entry name" value="NAD_binding_9"/>
    <property type="match status" value="1"/>
</dbReference>
<comment type="caution">
    <text evidence="2">The sequence shown here is derived from an EMBL/GenBank/DDBJ whole genome shotgun (WGS) entry which is preliminary data.</text>
</comment>
<dbReference type="Gene3D" id="3.50.50.60">
    <property type="entry name" value="FAD/NAD(P)-binding domain"/>
    <property type="match status" value="2"/>
</dbReference>
<evidence type="ECO:0000259" key="1">
    <source>
        <dbReference type="Pfam" id="PF13454"/>
    </source>
</evidence>
<dbReference type="InterPro" id="IPR036188">
    <property type="entry name" value="FAD/NAD-bd_sf"/>
</dbReference>
<feature type="domain" description="FAD-dependent urate hydroxylase HpyO/Asp monooxygenase CreE-like FAD/NAD(P)-binding" evidence="1">
    <location>
        <begin position="13"/>
        <end position="162"/>
    </location>
</feature>
<accession>A0ABU0L876</accession>
<organism evidence="2 3">
    <name type="scientific">Xanthobacter agilis</name>
    <dbReference type="NCBI Taxonomy" id="47492"/>
    <lineage>
        <taxon>Bacteria</taxon>
        <taxon>Pseudomonadati</taxon>
        <taxon>Pseudomonadota</taxon>
        <taxon>Alphaproteobacteria</taxon>
        <taxon>Hyphomicrobiales</taxon>
        <taxon>Xanthobacteraceae</taxon>
        <taxon>Xanthobacter</taxon>
    </lineage>
</organism>
<dbReference type="InterPro" id="IPR052189">
    <property type="entry name" value="L-asp_N-monooxygenase_NS-form"/>
</dbReference>
<reference evidence="2 3" key="1">
    <citation type="submission" date="2023-07" db="EMBL/GenBank/DDBJ databases">
        <title>Genomic Encyclopedia of Type Strains, Phase IV (KMG-IV): sequencing the most valuable type-strain genomes for metagenomic binning, comparative biology and taxonomic classification.</title>
        <authorList>
            <person name="Goeker M."/>
        </authorList>
    </citation>
    <scope>NUCLEOTIDE SEQUENCE [LARGE SCALE GENOMIC DNA]</scope>
    <source>
        <strain evidence="2 3">DSM 3770</strain>
    </source>
</reference>
<sequence>MLNAWRDVRTVLVVGGGFSGALFALSAAARPGLRVVLIEREPIAGRGLAYGACDSLHVLNVPVSRMELGLEPGFGPWLAERPQALASALDEADGDLSRSFVARRLFGVYVAERLEAVLSRPQSPLTRVRGEAVRVEEKPQPAVVLADGRRFEGDVVVLATGNLPPKPPRCRDAWFYDTPLFVPDPWAQRELESVPKAAPVLFIGSGLTMVDVALKLAANGHRGPLFAVSRHGLLPHTHLPPAAGQDAAGAVAIDLDLAGARPVEVLRRLRAAVRRARAAGAPWQKVMDAARPHLPSIWSQWTLVEKARFLRHGRTFWDVHRHRMAPRIAAGLSDLLERGQLQVIAGRITGFRRGEVEGRVGVHVRPRGGGVDTVLETSAVVNCTGPRSDFAEIGIPVFADLRRSGRLVPDALGLGIETRDCAVVDRFGSASPWLFAVGPLTRPAWWEITAVPEVAVQIHRLVEHLAQPVGVGFRGRDGVPREGTLLEDFIHLGEGI</sequence>
<name>A0ABU0L876_XANAG</name>
<dbReference type="InterPro" id="IPR038732">
    <property type="entry name" value="HpyO/CreE_NAD-binding"/>
</dbReference>
<dbReference type="PANTHER" id="PTHR40254:SF1">
    <property type="entry name" value="BLR0577 PROTEIN"/>
    <property type="match status" value="1"/>
</dbReference>
<dbReference type="SUPFAM" id="SSF51905">
    <property type="entry name" value="FAD/NAD(P)-binding domain"/>
    <property type="match status" value="2"/>
</dbReference>
<evidence type="ECO:0000313" key="3">
    <source>
        <dbReference type="Proteomes" id="UP001241747"/>
    </source>
</evidence>
<protein>
    <submittedName>
        <fullName evidence="2">NAD(P)/FAD-binding protein YdhS</fullName>
    </submittedName>
</protein>
<dbReference type="Proteomes" id="UP001241747">
    <property type="component" value="Unassembled WGS sequence"/>
</dbReference>
<proteinExistence type="predicted"/>
<keyword evidence="3" id="KW-1185">Reference proteome</keyword>
<dbReference type="PRINTS" id="PR00368">
    <property type="entry name" value="FADPNR"/>
</dbReference>
<dbReference type="PANTHER" id="PTHR40254">
    <property type="entry name" value="BLR0577 PROTEIN"/>
    <property type="match status" value="1"/>
</dbReference>
<dbReference type="RefSeq" id="WP_237344318.1">
    <property type="nucleotide sequence ID" value="NZ_JABWGX010000003.1"/>
</dbReference>
<dbReference type="EMBL" id="JAUSVY010000001">
    <property type="protein sequence ID" value="MDQ0503352.1"/>
    <property type="molecule type" value="Genomic_DNA"/>
</dbReference>
<evidence type="ECO:0000313" key="2">
    <source>
        <dbReference type="EMBL" id="MDQ0503352.1"/>
    </source>
</evidence>